<keyword evidence="11" id="KW-1185">Reference proteome</keyword>
<dbReference type="InterPro" id="IPR013087">
    <property type="entry name" value="Znf_C2H2_type"/>
</dbReference>
<keyword evidence="2" id="KW-0479">Metal-binding</keyword>
<dbReference type="PANTHER" id="PTHR24394">
    <property type="entry name" value="ZINC FINGER PROTEIN"/>
    <property type="match status" value="1"/>
</dbReference>
<feature type="region of interest" description="Disordered" evidence="8">
    <location>
        <begin position="35"/>
        <end position="73"/>
    </location>
</feature>
<dbReference type="OrthoDB" id="6077919at2759"/>
<feature type="compositionally biased region" description="Low complexity" evidence="8">
    <location>
        <begin position="1"/>
        <end position="15"/>
    </location>
</feature>
<dbReference type="PANTHER" id="PTHR24394:SF44">
    <property type="entry name" value="ZINC FINGER PROTEIN 271-LIKE"/>
    <property type="match status" value="1"/>
</dbReference>
<evidence type="ECO:0000256" key="4">
    <source>
        <dbReference type="ARBA" id="ARBA00022771"/>
    </source>
</evidence>
<dbReference type="Pfam" id="PF00096">
    <property type="entry name" value="zf-C2H2"/>
    <property type="match status" value="2"/>
</dbReference>
<feature type="region of interest" description="Disordered" evidence="8">
    <location>
        <begin position="126"/>
        <end position="159"/>
    </location>
</feature>
<feature type="region of interest" description="Disordered" evidence="8">
    <location>
        <begin position="275"/>
        <end position="308"/>
    </location>
</feature>
<reference evidence="11" key="1">
    <citation type="journal article" date="2014" name="Proc. Natl. Acad. Sci. U.S.A.">
        <title>Extensive sampling of basidiomycete genomes demonstrates inadequacy of the white-rot/brown-rot paradigm for wood decay fungi.</title>
        <authorList>
            <person name="Riley R."/>
            <person name="Salamov A.A."/>
            <person name="Brown D.W."/>
            <person name="Nagy L.G."/>
            <person name="Floudas D."/>
            <person name="Held B.W."/>
            <person name="Levasseur A."/>
            <person name="Lombard V."/>
            <person name="Morin E."/>
            <person name="Otillar R."/>
            <person name="Lindquist E.A."/>
            <person name="Sun H."/>
            <person name="LaButti K.M."/>
            <person name="Schmutz J."/>
            <person name="Jabbour D."/>
            <person name="Luo H."/>
            <person name="Baker S.E."/>
            <person name="Pisabarro A.G."/>
            <person name="Walton J.D."/>
            <person name="Blanchette R.A."/>
            <person name="Henrissat B."/>
            <person name="Martin F."/>
            <person name="Cullen D."/>
            <person name="Hibbett D.S."/>
            <person name="Grigoriev I.V."/>
        </authorList>
    </citation>
    <scope>NUCLEOTIDE SEQUENCE [LARGE SCALE GENOMIC DNA]</scope>
    <source>
        <strain evidence="11">CBS 339.88</strain>
    </source>
</reference>
<feature type="compositionally biased region" description="Basic and acidic residues" evidence="8">
    <location>
        <begin position="569"/>
        <end position="586"/>
    </location>
</feature>
<evidence type="ECO:0000256" key="2">
    <source>
        <dbReference type="ARBA" id="ARBA00022723"/>
    </source>
</evidence>
<name>A0A067SJQ9_GALM3</name>
<feature type="domain" description="C2H2-type" evidence="9">
    <location>
        <begin position="309"/>
        <end position="336"/>
    </location>
</feature>
<feature type="domain" description="C2H2-type" evidence="9">
    <location>
        <begin position="337"/>
        <end position="362"/>
    </location>
</feature>
<evidence type="ECO:0000259" key="9">
    <source>
        <dbReference type="PROSITE" id="PS50157"/>
    </source>
</evidence>
<protein>
    <recommendedName>
        <fullName evidence="9">C2H2-type domain-containing protein</fullName>
    </recommendedName>
</protein>
<dbReference type="GO" id="GO:0008270">
    <property type="term" value="F:zinc ion binding"/>
    <property type="evidence" value="ECO:0007669"/>
    <property type="project" value="UniProtKB-KW"/>
</dbReference>
<feature type="compositionally biased region" description="Basic and acidic residues" evidence="8">
    <location>
        <begin position="35"/>
        <end position="45"/>
    </location>
</feature>
<feature type="region of interest" description="Disordered" evidence="8">
    <location>
        <begin position="1"/>
        <end position="20"/>
    </location>
</feature>
<dbReference type="EMBL" id="KL142394">
    <property type="protein sequence ID" value="KDR71146.1"/>
    <property type="molecule type" value="Genomic_DNA"/>
</dbReference>
<evidence type="ECO:0000256" key="7">
    <source>
        <dbReference type="PROSITE-ProRule" id="PRU00042"/>
    </source>
</evidence>
<evidence type="ECO:0000313" key="11">
    <source>
        <dbReference type="Proteomes" id="UP000027222"/>
    </source>
</evidence>
<feature type="compositionally biased region" description="Low complexity" evidence="8">
    <location>
        <begin position="372"/>
        <end position="382"/>
    </location>
</feature>
<evidence type="ECO:0000256" key="6">
    <source>
        <dbReference type="ARBA" id="ARBA00023242"/>
    </source>
</evidence>
<feature type="region of interest" description="Disordered" evidence="8">
    <location>
        <begin position="172"/>
        <end position="262"/>
    </location>
</feature>
<dbReference type="SMART" id="SM00355">
    <property type="entry name" value="ZnF_C2H2"/>
    <property type="match status" value="2"/>
</dbReference>
<feature type="compositionally biased region" description="Low complexity" evidence="8">
    <location>
        <begin position="461"/>
        <end position="475"/>
    </location>
</feature>
<keyword evidence="4 7" id="KW-0863">Zinc-finger</keyword>
<evidence type="ECO:0000313" key="10">
    <source>
        <dbReference type="EMBL" id="KDR71146.1"/>
    </source>
</evidence>
<accession>A0A067SJQ9</accession>
<dbReference type="PROSITE" id="PS00028">
    <property type="entry name" value="ZINC_FINGER_C2H2_1"/>
    <property type="match status" value="2"/>
</dbReference>
<sequence length="662" mass="72579">MSSSQHSSTLSTASTPVSLPSIHEMFPDHLMRKGAHHSYDSEPQRSHGGYVHPESPGVFHPQHRHSISSQCGCRSGSHAKCPIPLHNPPTSGGAAQIHDPRLYEPQLGKERLSPSHNVYPFNVLRSSPASPSLQHIASSSTHPNRPANPQQLGHNSLVASGSSPVFRVSATPLSAQDDRHEGQKVRHGREAFPPDTSSPEGRYAVSSPRTRAQAGIDPYPAIISFPTSRPGPLPPAPSKHHHNYPNNRYPNNPPGLGSGPHEYEERYVSRDSFHSNGIINRHGEDANDEEDDAAASGADDNDTSNGKKHICPTCFKRFNRPSSLRIHVNTHTGATPFRCPWPNCGREFNVNSNMRRHYRNHTTPGFSRSQLSSNANNANPHPNDGRRKRRRVSAPQIPLPTSAASFTPGPPSRPDHAPYRTEYQQRHSPEPLHRPPHAPYPAHHAQTHRSVRPHTFTQQHSGSFMSSPPISSLSVSDDDSSSGSDSDMEEDKYPAPSSHMISKKEVDDDLIEYEPDASSLGYRTATLTQSLARVAVASINETRRSHPYGLYSATHQPAHGANNNNPPMRRPDHRYGHSSGHQDPRRPLTPGSSFHSSSASPSVSPSPPPSGNMEPNSPIRLVAPSSYKYSASTPYVRSLADSRVSTTLRPAFGNSSERERSW</sequence>
<organism evidence="10 11">
    <name type="scientific">Galerina marginata (strain CBS 339.88)</name>
    <dbReference type="NCBI Taxonomy" id="685588"/>
    <lineage>
        <taxon>Eukaryota</taxon>
        <taxon>Fungi</taxon>
        <taxon>Dikarya</taxon>
        <taxon>Basidiomycota</taxon>
        <taxon>Agaricomycotina</taxon>
        <taxon>Agaricomycetes</taxon>
        <taxon>Agaricomycetidae</taxon>
        <taxon>Agaricales</taxon>
        <taxon>Agaricineae</taxon>
        <taxon>Strophariaceae</taxon>
        <taxon>Galerina</taxon>
    </lineage>
</organism>
<feature type="compositionally biased region" description="Acidic residues" evidence="8">
    <location>
        <begin position="476"/>
        <end position="490"/>
    </location>
</feature>
<evidence type="ECO:0000256" key="5">
    <source>
        <dbReference type="ARBA" id="ARBA00022833"/>
    </source>
</evidence>
<feature type="compositionally biased region" description="Basic and acidic residues" evidence="8">
    <location>
        <begin position="413"/>
        <end position="433"/>
    </location>
</feature>
<evidence type="ECO:0000256" key="3">
    <source>
        <dbReference type="ARBA" id="ARBA00022737"/>
    </source>
</evidence>
<evidence type="ECO:0000256" key="8">
    <source>
        <dbReference type="SAM" id="MobiDB-lite"/>
    </source>
</evidence>
<feature type="region of interest" description="Disordered" evidence="8">
    <location>
        <begin position="638"/>
        <end position="662"/>
    </location>
</feature>
<dbReference type="Proteomes" id="UP000027222">
    <property type="component" value="Unassembled WGS sequence"/>
</dbReference>
<comment type="subcellular location">
    <subcellularLocation>
        <location evidence="1">Nucleus</location>
    </subcellularLocation>
</comment>
<dbReference type="PROSITE" id="PS50157">
    <property type="entry name" value="ZINC_FINGER_C2H2_2"/>
    <property type="match status" value="2"/>
</dbReference>
<dbReference type="AlphaFoldDB" id="A0A067SJQ9"/>
<dbReference type="GO" id="GO:0000981">
    <property type="term" value="F:DNA-binding transcription factor activity, RNA polymerase II-specific"/>
    <property type="evidence" value="ECO:0007669"/>
    <property type="project" value="TreeGrafter"/>
</dbReference>
<keyword evidence="5" id="KW-0862">Zinc</keyword>
<feature type="region of interest" description="Disordered" evidence="8">
    <location>
        <begin position="549"/>
        <end position="620"/>
    </location>
</feature>
<proteinExistence type="predicted"/>
<dbReference type="Gene3D" id="3.30.160.60">
    <property type="entry name" value="Classic Zinc Finger"/>
    <property type="match status" value="2"/>
</dbReference>
<keyword evidence="3" id="KW-0677">Repeat</keyword>
<gene>
    <name evidence="10" type="ORF">GALMADRAFT_127348</name>
</gene>
<dbReference type="GO" id="GO:0005634">
    <property type="term" value="C:nucleus"/>
    <property type="evidence" value="ECO:0007669"/>
    <property type="project" value="UniProtKB-SubCell"/>
</dbReference>
<evidence type="ECO:0000256" key="1">
    <source>
        <dbReference type="ARBA" id="ARBA00004123"/>
    </source>
</evidence>
<dbReference type="HOGENOM" id="CLU_414496_0_0_1"/>
<feature type="compositionally biased region" description="Basic and acidic residues" evidence="8">
    <location>
        <begin position="176"/>
        <end position="192"/>
    </location>
</feature>
<feature type="region of interest" description="Disordered" evidence="8">
    <location>
        <begin position="359"/>
        <end position="508"/>
    </location>
</feature>
<dbReference type="InterPro" id="IPR036236">
    <property type="entry name" value="Znf_C2H2_sf"/>
</dbReference>
<keyword evidence="6" id="KW-0539">Nucleus</keyword>
<feature type="compositionally biased region" description="Polar residues" evidence="8">
    <location>
        <begin position="361"/>
        <end position="371"/>
    </location>
</feature>
<dbReference type="SUPFAM" id="SSF57667">
    <property type="entry name" value="beta-beta-alpha zinc fingers"/>
    <property type="match status" value="1"/>
</dbReference>
<dbReference type="STRING" id="685588.A0A067SJQ9"/>
<feature type="compositionally biased region" description="Low complexity" evidence="8">
    <location>
        <begin position="590"/>
        <end position="603"/>
    </location>
</feature>